<evidence type="ECO:0000313" key="2">
    <source>
        <dbReference type="EMBL" id="ENV18398.1"/>
    </source>
</evidence>
<name>N8YFG8_ACIGI</name>
<feature type="transmembrane region" description="Helical" evidence="1">
    <location>
        <begin position="107"/>
        <end position="129"/>
    </location>
</feature>
<keyword evidence="1" id="KW-0472">Membrane</keyword>
<evidence type="ECO:0000313" key="3">
    <source>
        <dbReference type="Proteomes" id="UP000013148"/>
    </source>
</evidence>
<dbReference type="AlphaFoldDB" id="N8YFG8"/>
<protein>
    <submittedName>
        <fullName evidence="2">Uncharacterized protein</fullName>
    </submittedName>
</protein>
<sequence length="144" mass="16875">MNKKYLILIPLFLIWFIASISIAYQGLFYSEYLINFLRKKPQDYGYPLFQVVILCSIYGLWMWSYAYLLCSETANRRPFLSYTVCSILPIVIPVYGVIILIYSPPDIITFILISCATSLFHFLLLPILMPIYRKYIYPKQNASV</sequence>
<dbReference type="eggNOG" id="ENOG50302Y7">
    <property type="taxonomic scope" value="Bacteria"/>
</dbReference>
<feature type="transmembrane region" description="Helical" evidence="1">
    <location>
        <begin position="79"/>
        <end position="101"/>
    </location>
</feature>
<evidence type="ECO:0000256" key="1">
    <source>
        <dbReference type="SAM" id="Phobius"/>
    </source>
</evidence>
<keyword evidence="1" id="KW-0812">Transmembrane</keyword>
<dbReference type="RefSeq" id="WP_004819252.1">
    <property type="nucleotide sequence ID" value="NZ_KB849456.1"/>
</dbReference>
<organism evidence="2 3">
    <name type="scientific">Acinetobacter guillouiae NIPH 991</name>
    <dbReference type="NCBI Taxonomy" id="1217656"/>
    <lineage>
        <taxon>Bacteria</taxon>
        <taxon>Pseudomonadati</taxon>
        <taxon>Pseudomonadota</taxon>
        <taxon>Gammaproteobacteria</taxon>
        <taxon>Moraxellales</taxon>
        <taxon>Moraxellaceae</taxon>
        <taxon>Acinetobacter</taxon>
    </lineage>
</organism>
<dbReference type="HOGENOM" id="CLU_1754879_0_0_6"/>
<accession>N8YFG8</accession>
<comment type="caution">
    <text evidence="2">The sequence shown here is derived from an EMBL/GenBank/DDBJ whole genome shotgun (WGS) entry which is preliminary data.</text>
</comment>
<keyword evidence="3" id="KW-1185">Reference proteome</keyword>
<dbReference type="Proteomes" id="UP000013148">
    <property type="component" value="Unassembled WGS sequence"/>
</dbReference>
<reference evidence="2 3" key="1">
    <citation type="submission" date="2013-02" db="EMBL/GenBank/DDBJ databases">
        <title>The Genome Sequence of Acinetobacter guillouiae NIPH 991.</title>
        <authorList>
            <consortium name="The Broad Institute Genome Sequencing Platform"/>
            <consortium name="The Broad Institute Genome Sequencing Center for Infectious Disease"/>
            <person name="Cerqueira G."/>
            <person name="Feldgarden M."/>
            <person name="Courvalin P."/>
            <person name="Perichon B."/>
            <person name="Grillot-Courvalin C."/>
            <person name="Clermont D."/>
            <person name="Rocha E."/>
            <person name="Yoon E.-J."/>
            <person name="Nemec A."/>
            <person name="Walker B."/>
            <person name="Young S.K."/>
            <person name="Zeng Q."/>
            <person name="Gargeya S."/>
            <person name="Fitzgerald M."/>
            <person name="Haas B."/>
            <person name="Abouelleil A."/>
            <person name="Alvarado L."/>
            <person name="Arachchi H.M."/>
            <person name="Berlin A.M."/>
            <person name="Chapman S.B."/>
            <person name="Dewar J."/>
            <person name="Goldberg J."/>
            <person name="Griggs A."/>
            <person name="Gujja S."/>
            <person name="Hansen M."/>
            <person name="Howarth C."/>
            <person name="Imamovic A."/>
            <person name="Larimer J."/>
            <person name="McCowan C."/>
            <person name="Murphy C."/>
            <person name="Neiman D."/>
            <person name="Pearson M."/>
            <person name="Priest M."/>
            <person name="Roberts A."/>
            <person name="Saif S."/>
            <person name="Shea T."/>
            <person name="Sisk P."/>
            <person name="Sykes S."/>
            <person name="Wortman J."/>
            <person name="Nusbaum C."/>
            <person name="Birren B."/>
        </authorList>
    </citation>
    <scope>NUCLEOTIDE SEQUENCE [LARGE SCALE GENOMIC DNA]</scope>
    <source>
        <strain evidence="2 3">NIPH 991</strain>
    </source>
</reference>
<keyword evidence="1" id="KW-1133">Transmembrane helix</keyword>
<gene>
    <name evidence="2" type="ORF">F964_01723</name>
</gene>
<dbReference type="EMBL" id="APPJ01000009">
    <property type="protein sequence ID" value="ENV18398.1"/>
    <property type="molecule type" value="Genomic_DNA"/>
</dbReference>
<proteinExistence type="predicted"/>
<feature type="transmembrane region" description="Helical" evidence="1">
    <location>
        <begin position="47"/>
        <end position="67"/>
    </location>
</feature>